<keyword evidence="2" id="KW-1185">Reference proteome</keyword>
<reference evidence="1 2" key="1">
    <citation type="journal article" date="2018" name="Sci. Rep.">
        <title>Genome sequence of the cauliflower mushroom Sparassis crispa (Hanabiratake) and its association with beneficial usage.</title>
        <authorList>
            <person name="Kiyama R."/>
            <person name="Furutani Y."/>
            <person name="Kawaguchi K."/>
            <person name="Nakanishi T."/>
        </authorList>
    </citation>
    <scope>NUCLEOTIDE SEQUENCE [LARGE SCALE GENOMIC DNA]</scope>
</reference>
<dbReference type="AlphaFoldDB" id="A0A401GAQ9"/>
<organism evidence="1 2">
    <name type="scientific">Sparassis crispa</name>
    <dbReference type="NCBI Taxonomy" id="139825"/>
    <lineage>
        <taxon>Eukaryota</taxon>
        <taxon>Fungi</taxon>
        <taxon>Dikarya</taxon>
        <taxon>Basidiomycota</taxon>
        <taxon>Agaricomycotina</taxon>
        <taxon>Agaricomycetes</taxon>
        <taxon>Polyporales</taxon>
        <taxon>Sparassidaceae</taxon>
        <taxon>Sparassis</taxon>
    </lineage>
</organism>
<evidence type="ECO:0000313" key="2">
    <source>
        <dbReference type="Proteomes" id="UP000287166"/>
    </source>
</evidence>
<dbReference type="GeneID" id="38776171"/>
<proteinExistence type="predicted"/>
<dbReference type="Proteomes" id="UP000287166">
    <property type="component" value="Unassembled WGS sequence"/>
</dbReference>
<protein>
    <submittedName>
        <fullName evidence="1">Uncharacterized protein</fullName>
    </submittedName>
</protein>
<gene>
    <name evidence="1" type="ORF">SCP_0204520</name>
</gene>
<accession>A0A401GAQ9</accession>
<dbReference type="EMBL" id="BFAD01000002">
    <property type="protein sequence ID" value="GBE79254.1"/>
    <property type="molecule type" value="Genomic_DNA"/>
</dbReference>
<sequence length="59" mass="6470">MGHSPYLIPSLFKASLTDDTSSEVELVSKLICFIETDILEAQDNLFLVKVNQAALANCL</sequence>
<name>A0A401GAQ9_9APHY</name>
<comment type="caution">
    <text evidence="1">The sequence shown here is derived from an EMBL/GenBank/DDBJ whole genome shotgun (WGS) entry which is preliminary data.</text>
</comment>
<dbReference type="RefSeq" id="XP_027610167.1">
    <property type="nucleotide sequence ID" value="XM_027754366.1"/>
</dbReference>
<evidence type="ECO:0000313" key="1">
    <source>
        <dbReference type="EMBL" id="GBE79254.1"/>
    </source>
</evidence>
<dbReference type="InParanoid" id="A0A401GAQ9"/>